<dbReference type="RefSeq" id="WP_115491928.1">
    <property type="nucleotide sequence ID" value="NZ_JACHWW010000001.1"/>
</dbReference>
<dbReference type="PANTHER" id="PTHR41260">
    <property type="entry name" value="PROTEIN ECSC"/>
    <property type="match status" value="1"/>
</dbReference>
<accession>A0A395LL48</accession>
<name>A0A395LL48_9SPHN</name>
<dbReference type="EMBL" id="QRBB01000001">
    <property type="protein sequence ID" value="RDS77708.1"/>
    <property type="molecule type" value="Genomic_DNA"/>
</dbReference>
<organism evidence="1 2">
    <name type="scientific">Alteriqipengyuania lutimaris</name>
    <dbReference type="NCBI Taxonomy" id="1538146"/>
    <lineage>
        <taxon>Bacteria</taxon>
        <taxon>Pseudomonadati</taxon>
        <taxon>Pseudomonadota</taxon>
        <taxon>Alphaproteobacteria</taxon>
        <taxon>Sphingomonadales</taxon>
        <taxon>Erythrobacteraceae</taxon>
        <taxon>Alteriqipengyuania</taxon>
    </lineage>
</organism>
<dbReference type="InterPro" id="IPR024787">
    <property type="entry name" value="EcsC"/>
</dbReference>
<protein>
    <submittedName>
        <fullName evidence="1">EcsC family protein</fullName>
    </submittedName>
</protein>
<evidence type="ECO:0000313" key="1">
    <source>
        <dbReference type="EMBL" id="RDS77708.1"/>
    </source>
</evidence>
<gene>
    <name evidence="1" type="ORF">DL238_08905</name>
</gene>
<sequence length="241" mass="25612">MEFEKQQQAFRDSKPSLIGRGFEKFTNPVASAVTGFIPGGLVKGVLKGIDQAISAPQLVKFDHDLSDLPACHDAAKKVERTAKAVSGSTGAASGLGGIATMGLDIPATIAVALRSIRDTGRAYGYDGKGARERLFRLQILELASLNDRSQRQERIAVLDAGISADGSLTEISPDEIEPIIEQAVERVSRALALALFRRRVGAVVPLVGLVIGGAVNVSFQGDIGEAARYAFQERRLRSAKA</sequence>
<dbReference type="AlphaFoldDB" id="A0A395LL48"/>
<dbReference type="Proteomes" id="UP000254101">
    <property type="component" value="Unassembled WGS sequence"/>
</dbReference>
<comment type="caution">
    <text evidence="1">The sequence shown here is derived from an EMBL/GenBank/DDBJ whole genome shotgun (WGS) entry which is preliminary data.</text>
</comment>
<reference evidence="1 2" key="1">
    <citation type="submission" date="2018-07" db="EMBL/GenBank/DDBJ databases">
        <title>Erythrobacter nanhaiensis sp. nov., a novel member of the genus Erythrobacter isolated from the South China Sea.</title>
        <authorList>
            <person name="Chen X."/>
            <person name="Liu J."/>
        </authorList>
    </citation>
    <scope>NUCLEOTIDE SEQUENCE [LARGE SCALE GENOMIC DNA]</scope>
    <source>
        <strain evidence="1 2">S-5</strain>
    </source>
</reference>
<evidence type="ECO:0000313" key="2">
    <source>
        <dbReference type="Proteomes" id="UP000254101"/>
    </source>
</evidence>
<dbReference type="Pfam" id="PF12787">
    <property type="entry name" value="EcsC"/>
    <property type="match status" value="1"/>
</dbReference>
<proteinExistence type="predicted"/>
<dbReference type="OrthoDB" id="7405546at2"/>
<keyword evidence="2" id="KW-1185">Reference proteome</keyword>
<dbReference type="PANTHER" id="PTHR41260:SF1">
    <property type="entry name" value="PROTEIN ECSC"/>
    <property type="match status" value="1"/>
</dbReference>